<dbReference type="EMBL" id="QTSX02005012">
    <property type="protein sequence ID" value="KAJ9062337.1"/>
    <property type="molecule type" value="Genomic_DNA"/>
</dbReference>
<comment type="caution">
    <text evidence="1">The sequence shown here is derived from an EMBL/GenBank/DDBJ whole genome shotgun (WGS) entry which is preliminary data.</text>
</comment>
<keyword evidence="2" id="KW-1185">Reference proteome</keyword>
<dbReference type="Proteomes" id="UP001165960">
    <property type="component" value="Unassembled WGS sequence"/>
</dbReference>
<protein>
    <submittedName>
        <fullName evidence="1">Uncharacterized protein</fullName>
    </submittedName>
</protein>
<name>A0ACC2SJ67_9FUNG</name>
<sequence>MAFQAQPASPVGVQPDSGMGCDRLAQLFCLFGQGSFLVVGISLHLLIVCKSQTSELQVFLPRILFKVLAPGHVKPAPDICGETVEEVQPRSWLVKVNGVGRSIMQTFVCFNVVLDYSRHFEGSKFCHNHHIRILHGKLFEEGGFKHVPVFLVGVLFESFTYKTRGSSHDVEGDFAGPESEGVAYLGELSLCAVDPEVGKFLV</sequence>
<evidence type="ECO:0000313" key="1">
    <source>
        <dbReference type="EMBL" id="KAJ9062337.1"/>
    </source>
</evidence>
<proteinExistence type="predicted"/>
<evidence type="ECO:0000313" key="2">
    <source>
        <dbReference type="Proteomes" id="UP001165960"/>
    </source>
</evidence>
<reference evidence="1" key="1">
    <citation type="submission" date="2022-04" db="EMBL/GenBank/DDBJ databases">
        <title>Genome of the entomopathogenic fungus Entomophthora muscae.</title>
        <authorList>
            <person name="Elya C."/>
            <person name="Lovett B.R."/>
            <person name="Lee E."/>
            <person name="Macias A.M."/>
            <person name="Hajek A.E."/>
            <person name="De Bivort B.L."/>
            <person name="Kasson M.T."/>
            <person name="De Fine Licht H.H."/>
            <person name="Stajich J.E."/>
        </authorList>
    </citation>
    <scope>NUCLEOTIDE SEQUENCE</scope>
    <source>
        <strain evidence="1">Berkeley</strain>
    </source>
</reference>
<gene>
    <name evidence="1" type="ORF">DSO57_1011911</name>
</gene>
<accession>A0ACC2SJ67</accession>
<organism evidence="1 2">
    <name type="scientific">Entomophthora muscae</name>
    <dbReference type="NCBI Taxonomy" id="34485"/>
    <lineage>
        <taxon>Eukaryota</taxon>
        <taxon>Fungi</taxon>
        <taxon>Fungi incertae sedis</taxon>
        <taxon>Zoopagomycota</taxon>
        <taxon>Entomophthoromycotina</taxon>
        <taxon>Entomophthoromycetes</taxon>
        <taxon>Entomophthorales</taxon>
        <taxon>Entomophthoraceae</taxon>
        <taxon>Entomophthora</taxon>
    </lineage>
</organism>